<comment type="caution">
    <text evidence="7">The sequence shown here is derived from an EMBL/GenBank/DDBJ whole genome shotgun (WGS) entry which is preliminary data.</text>
</comment>
<dbReference type="Proteomes" id="UP000824120">
    <property type="component" value="Chromosome 7"/>
</dbReference>
<evidence type="ECO:0000256" key="3">
    <source>
        <dbReference type="ARBA" id="ARBA00022692"/>
    </source>
</evidence>
<sequence>MEEDYHYMPSFDSEHDIQRIDGVKTFFHEFYIESKKLWSLASPAISTSICQYSIAQITQLFAGHIGVLQLAAVSVENSVIAGLCYGALLGMGSALETLCGQAYGAKQVDMLGVYLQRSLIILNTAALALLFLYLFATQILQLIGQPMDIAIWAGKFSIWMIPQLFAYAMNFPIQKFLQAQSKMMVMAIIAAVTLAGHTVLSWLFMMKMDLGLVAGAVVLNGSWWFMVLAQFIYIICGTCGEAWSGFSYKAFENLWGFVRLSLASGVMICLEYWYFMALIISAGYVKDAKIAVDAVSICTSIVGWTFMLCIGFNAAISVRVSNELGAGHPITAKFSVLVVSITSLLIGTILTVALFVARSRYPPLFTKSFEVQQAVYELTPLLGTTIMLNGLQPTLSGVAIGAGWQTYVAYINIVSYYVFGIPLGLIFSFSLDMGVKGMWTGMLLGTILQTSILILMISKTNWKKEASVAEERVKEWRGSK</sequence>
<keyword evidence="3 6" id="KW-0812">Transmembrane</keyword>
<keyword evidence="4 6" id="KW-1133">Transmembrane helix</keyword>
<feature type="transmembrane region" description="Helical" evidence="6">
    <location>
        <begin position="210"/>
        <end position="236"/>
    </location>
</feature>
<dbReference type="PANTHER" id="PTHR11206">
    <property type="entry name" value="MULTIDRUG RESISTANCE PROTEIN"/>
    <property type="match status" value="1"/>
</dbReference>
<protein>
    <recommendedName>
        <fullName evidence="6">Protein DETOXIFICATION</fullName>
    </recommendedName>
    <alternativeName>
        <fullName evidence="6">Multidrug and toxic compound extrusion protein</fullName>
    </alternativeName>
</protein>
<comment type="similarity">
    <text evidence="2 6">Belongs to the multi antimicrobial extrusion (MATE) (TC 2.A.66.1) family.</text>
</comment>
<accession>A0A9J5Y2V9</accession>
<dbReference type="GO" id="GO:0016020">
    <property type="term" value="C:membrane"/>
    <property type="evidence" value="ECO:0007669"/>
    <property type="project" value="UniProtKB-SubCell"/>
</dbReference>
<comment type="subcellular location">
    <subcellularLocation>
        <location evidence="1">Membrane</location>
        <topology evidence="1">Multi-pass membrane protein</topology>
    </subcellularLocation>
</comment>
<evidence type="ECO:0000313" key="8">
    <source>
        <dbReference type="Proteomes" id="UP000824120"/>
    </source>
</evidence>
<dbReference type="NCBIfam" id="TIGR00797">
    <property type="entry name" value="matE"/>
    <property type="match status" value="1"/>
</dbReference>
<dbReference type="GO" id="GO:1990961">
    <property type="term" value="P:xenobiotic detoxification by transmembrane export across the plasma membrane"/>
    <property type="evidence" value="ECO:0007669"/>
    <property type="project" value="InterPro"/>
</dbReference>
<feature type="transmembrane region" description="Helical" evidence="6">
    <location>
        <begin position="120"/>
        <end position="143"/>
    </location>
</feature>
<evidence type="ECO:0000313" key="7">
    <source>
        <dbReference type="EMBL" id="KAG5594199.1"/>
    </source>
</evidence>
<feature type="transmembrane region" description="Helical" evidence="6">
    <location>
        <begin position="378"/>
        <end position="400"/>
    </location>
</feature>
<organism evidence="7 8">
    <name type="scientific">Solanum commersonii</name>
    <name type="common">Commerson's wild potato</name>
    <name type="synonym">Commerson's nightshade</name>
    <dbReference type="NCBI Taxonomy" id="4109"/>
    <lineage>
        <taxon>Eukaryota</taxon>
        <taxon>Viridiplantae</taxon>
        <taxon>Streptophyta</taxon>
        <taxon>Embryophyta</taxon>
        <taxon>Tracheophyta</taxon>
        <taxon>Spermatophyta</taxon>
        <taxon>Magnoliopsida</taxon>
        <taxon>eudicotyledons</taxon>
        <taxon>Gunneridae</taxon>
        <taxon>Pentapetalae</taxon>
        <taxon>asterids</taxon>
        <taxon>lamiids</taxon>
        <taxon>Solanales</taxon>
        <taxon>Solanaceae</taxon>
        <taxon>Solanoideae</taxon>
        <taxon>Solaneae</taxon>
        <taxon>Solanum</taxon>
    </lineage>
</organism>
<proteinExistence type="inferred from homology"/>
<dbReference type="GO" id="GO:0042910">
    <property type="term" value="F:xenobiotic transmembrane transporter activity"/>
    <property type="evidence" value="ECO:0007669"/>
    <property type="project" value="InterPro"/>
</dbReference>
<feature type="transmembrane region" description="Helical" evidence="6">
    <location>
        <begin position="149"/>
        <end position="171"/>
    </location>
</feature>
<evidence type="ECO:0000256" key="5">
    <source>
        <dbReference type="ARBA" id="ARBA00023136"/>
    </source>
</evidence>
<keyword evidence="5 6" id="KW-0472">Membrane</keyword>
<feature type="transmembrane region" description="Helical" evidence="6">
    <location>
        <begin position="407"/>
        <end position="431"/>
    </location>
</feature>
<dbReference type="InterPro" id="IPR045069">
    <property type="entry name" value="MATE_euk"/>
</dbReference>
<feature type="transmembrane region" description="Helical" evidence="6">
    <location>
        <begin position="183"/>
        <end position="204"/>
    </location>
</feature>
<feature type="transmembrane region" description="Helical" evidence="6">
    <location>
        <begin position="437"/>
        <end position="457"/>
    </location>
</feature>
<evidence type="ECO:0000256" key="1">
    <source>
        <dbReference type="ARBA" id="ARBA00004141"/>
    </source>
</evidence>
<evidence type="ECO:0000256" key="2">
    <source>
        <dbReference type="ARBA" id="ARBA00010199"/>
    </source>
</evidence>
<keyword evidence="8" id="KW-1185">Reference proteome</keyword>
<dbReference type="GO" id="GO:0015297">
    <property type="term" value="F:antiporter activity"/>
    <property type="evidence" value="ECO:0007669"/>
    <property type="project" value="InterPro"/>
</dbReference>
<evidence type="ECO:0000256" key="4">
    <source>
        <dbReference type="ARBA" id="ARBA00022989"/>
    </source>
</evidence>
<evidence type="ECO:0000256" key="6">
    <source>
        <dbReference type="RuleBase" id="RU004914"/>
    </source>
</evidence>
<dbReference type="OrthoDB" id="2126698at2759"/>
<dbReference type="InterPro" id="IPR002528">
    <property type="entry name" value="MATE_fam"/>
</dbReference>
<dbReference type="AlphaFoldDB" id="A0A9J5Y2V9"/>
<feature type="transmembrane region" description="Helical" evidence="6">
    <location>
        <begin position="294"/>
        <end position="316"/>
    </location>
</feature>
<dbReference type="Pfam" id="PF01554">
    <property type="entry name" value="MatE"/>
    <property type="match status" value="2"/>
</dbReference>
<dbReference type="EMBL" id="JACXVP010000007">
    <property type="protein sequence ID" value="KAG5594199.1"/>
    <property type="molecule type" value="Genomic_DNA"/>
</dbReference>
<reference evidence="7 8" key="1">
    <citation type="submission" date="2020-09" db="EMBL/GenBank/DDBJ databases">
        <title>De no assembly of potato wild relative species, Solanum commersonii.</title>
        <authorList>
            <person name="Cho K."/>
        </authorList>
    </citation>
    <scope>NUCLEOTIDE SEQUENCE [LARGE SCALE GENOMIC DNA]</scope>
    <source>
        <strain evidence="7">LZ3.2</strain>
        <tissue evidence="7">Leaf</tissue>
    </source>
</reference>
<gene>
    <name evidence="7" type="ORF">H5410_035431</name>
</gene>
<feature type="transmembrane region" description="Helical" evidence="6">
    <location>
        <begin position="257"/>
        <end position="282"/>
    </location>
</feature>
<feature type="transmembrane region" description="Helical" evidence="6">
    <location>
        <begin position="336"/>
        <end position="358"/>
    </location>
</feature>
<dbReference type="CDD" id="cd13132">
    <property type="entry name" value="MATE_eukaryotic"/>
    <property type="match status" value="1"/>
</dbReference>
<name>A0A9J5Y2V9_SOLCO</name>